<feature type="domain" description="HTH tetR-type" evidence="3">
    <location>
        <begin position="8"/>
        <end position="68"/>
    </location>
</feature>
<dbReference type="OrthoDB" id="6430772at2"/>
<sequence length="189" mass="21962">MARLQKSIDKRTALLKSTLGLINEGGVQEACMSKVAKMANVSPATIYLYFENKQDLVNQLYNETRELFSKNAFKDFDESMPVKKSFKAIWYNIAEFRLKYNEEASFLAQCESTPIVEEDRCKKDLHHLKPLVDLWLRGQQEGIIKEIEPYLLYAYTIYPMSFVLNKEDRKVEPDFLEAAFNAAWDAIKL</sequence>
<organism evidence="4 5">
    <name type="scientific">Arcticibacterium luteifluviistationis</name>
    <dbReference type="NCBI Taxonomy" id="1784714"/>
    <lineage>
        <taxon>Bacteria</taxon>
        <taxon>Pseudomonadati</taxon>
        <taxon>Bacteroidota</taxon>
        <taxon>Cytophagia</taxon>
        <taxon>Cytophagales</taxon>
        <taxon>Leadbetterellaceae</taxon>
        <taxon>Arcticibacterium</taxon>
    </lineage>
</organism>
<evidence type="ECO:0000256" key="2">
    <source>
        <dbReference type="PROSITE-ProRule" id="PRU00335"/>
    </source>
</evidence>
<dbReference type="InterPro" id="IPR054422">
    <property type="entry name" value="TetR-like_HI_0893_C"/>
</dbReference>
<dbReference type="PRINTS" id="PR00455">
    <property type="entry name" value="HTHTETR"/>
</dbReference>
<keyword evidence="5" id="KW-1185">Reference proteome</keyword>
<gene>
    <name evidence="4" type="ORF">DJ013_20195</name>
</gene>
<evidence type="ECO:0000313" key="4">
    <source>
        <dbReference type="EMBL" id="AWW00367.1"/>
    </source>
</evidence>
<dbReference type="KEGG" id="als:DJ013_20195"/>
<dbReference type="Gene3D" id="1.10.357.10">
    <property type="entry name" value="Tetracycline Repressor, domain 2"/>
    <property type="match status" value="1"/>
</dbReference>
<dbReference type="AlphaFoldDB" id="A0A2Z4GGK3"/>
<name>A0A2Z4GGK3_9BACT</name>
<proteinExistence type="predicted"/>
<dbReference type="InterPro" id="IPR001647">
    <property type="entry name" value="HTH_TetR"/>
</dbReference>
<evidence type="ECO:0000256" key="1">
    <source>
        <dbReference type="ARBA" id="ARBA00023125"/>
    </source>
</evidence>
<dbReference type="Pfam" id="PF22604">
    <property type="entry name" value="TetR_HI_0893_C"/>
    <property type="match status" value="1"/>
</dbReference>
<evidence type="ECO:0000259" key="3">
    <source>
        <dbReference type="PROSITE" id="PS50977"/>
    </source>
</evidence>
<dbReference type="RefSeq" id="WP_111373733.1">
    <property type="nucleotide sequence ID" value="NZ_CP029480.1"/>
</dbReference>
<evidence type="ECO:0000313" key="5">
    <source>
        <dbReference type="Proteomes" id="UP000249873"/>
    </source>
</evidence>
<dbReference type="Proteomes" id="UP000249873">
    <property type="component" value="Chromosome"/>
</dbReference>
<dbReference type="InterPro" id="IPR050624">
    <property type="entry name" value="HTH-type_Tx_Regulator"/>
</dbReference>
<accession>A0A2Z4GGK3</accession>
<dbReference type="GO" id="GO:0003677">
    <property type="term" value="F:DNA binding"/>
    <property type="evidence" value="ECO:0007669"/>
    <property type="project" value="UniProtKB-UniRule"/>
</dbReference>
<dbReference type="PANTHER" id="PTHR43479">
    <property type="entry name" value="ACREF/ENVCD OPERON REPRESSOR-RELATED"/>
    <property type="match status" value="1"/>
</dbReference>
<dbReference type="InterPro" id="IPR009057">
    <property type="entry name" value="Homeodomain-like_sf"/>
</dbReference>
<dbReference type="SUPFAM" id="SSF46689">
    <property type="entry name" value="Homeodomain-like"/>
    <property type="match status" value="1"/>
</dbReference>
<dbReference type="PANTHER" id="PTHR43479:SF21">
    <property type="entry name" value="TRANSCRIPTIONAL REGULATOR, TETR FAMILY"/>
    <property type="match status" value="1"/>
</dbReference>
<protein>
    <submittedName>
        <fullName evidence="4">TetR family transcriptional regulator</fullName>
    </submittedName>
</protein>
<keyword evidence="1 2" id="KW-0238">DNA-binding</keyword>
<feature type="DNA-binding region" description="H-T-H motif" evidence="2">
    <location>
        <begin position="31"/>
        <end position="50"/>
    </location>
</feature>
<dbReference type="EMBL" id="CP029480">
    <property type="protein sequence ID" value="AWW00367.1"/>
    <property type="molecule type" value="Genomic_DNA"/>
</dbReference>
<reference evidence="4 5" key="1">
    <citation type="submission" date="2018-05" db="EMBL/GenBank/DDBJ databases">
        <title>Complete genome sequence of Arcticibacterium luteifluviistationis SM1504T, a cytophagaceae bacterium isolated from Arctic surface seawater.</title>
        <authorList>
            <person name="Li Y."/>
            <person name="Qin Q.-L."/>
        </authorList>
    </citation>
    <scope>NUCLEOTIDE SEQUENCE [LARGE SCALE GENOMIC DNA]</scope>
    <source>
        <strain evidence="4 5">SM1504</strain>
    </source>
</reference>
<dbReference type="PROSITE" id="PS50977">
    <property type="entry name" value="HTH_TETR_2"/>
    <property type="match status" value="1"/>
</dbReference>
<dbReference type="Pfam" id="PF00440">
    <property type="entry name" value="TetR_N"/>
    <property type="match status" value="1"/>
</dbReference>